<evidence type="ECO:0000313" key="3">
    <source>
        <dbReference type="EMBL" id="MBC3917427.1"/>
    </source>
</evidence>
<dbReference type="Pfam" id="PF01494">
    <property type="entry name" value="FAD_binding_3"/>
    <property type="match status" value="1"/>
</dbReference>
<reference evidence="3 4" key="1">
    <citation type="submission" date="2020-08" db="EMBL/GenBank/DDBJ databases">
        <title>Novel species isolated from subtropical streams in China.</title>
        <authorList>
            <person name="Lu H."/>
        </authorList>
    </citation>
    <scope>NUCLEOTIDE SEQUENCE [LARGE SCALE GENOMIC DNA]</scope>
    <source>
        <strain evidence="3 4">CY18W</strain>
    </source>
</reference>
<dbReference type="CDD" id="cd02932">
    <property type="entry name" value="OYE_YqiM_FMN"/>
    <property type="match status" value="1"/>
</dbReference>
<accession>A0ABR6ZNI5</accession>
<feature type="domain" description="NADH:flavin oxidoreductase/NADH oxidase N-terminal" evidence="1">
    <location>
        <begin position="415"/>
        <end position="744"/>
    </location>
</feature>
<dbReference type="Pfam" id="PF00724">
    <property type="entry name" value="Oxidored_FMN"/>
    <property type="match status" value="1"/>
</dbReference>
<dbReference type="PANTHER" id="PTHR43303:SF3">
    <property type="entry name" value="BLR3436 PROTEIN"/>
    <property type="match status" value="1"/>
</dbReference>
<dbReference type="SUPFAM" id="SSF51905">
    <property type="entry name" value="FAD/NAD(P)-binding domain"/>
    <property type="match status" value="1"/>
</dbReference>
<dbReference type="InterPro" id="IPR036188">
    <property type="entry name" value="FAD/NAD-bd_sf"/>
</dbReference>
<dbReference type="SUPFAM" id="SSF51395">
    <property type="entry name" value="FMN-linked oxidoreductases"/>
    <property type="match status" value="1"/>
</dbReference>
<dbReference type="RefSeq" id="WP_186946643.1">
    <property type="nucleotide sequence ID" value="NZ_JACOGF010000003.1"/>
</dbReference>
<dbReference type="Gene3D" id="3.50.50.60">
    <property type="entry name" value="FAD/NAD(P)-binding domain"/>
    <property type="match status" value="1"/>
</dbReference>
<evidence type="ECO:0000259" key="1">
    <source>
        <dbReference type="Pfam" id="PF00724"/>
    </source>
</evidence>
<gene>
    <name evidence="3" type="ORF">H8L32_08080</name>
</gene>
<evidence type="ECO:0000313" key="4">
    <source>
        <dbReference type="Proteomes" id="UP000650424"/>
    </source>
</evidence>
<dbReference type="InterPro" id="IPR013785">
    <property type="entry name" value="Aldolase_TIM"/>
</dbReference>
<organism evidence="3 4">
    <name type="scientific">Undibacterium hunanense</name>
    <dbReference type="NCBI Taxonomy" id="2762292"/>
    <lineage>
        <taxon>Bacteria</taxon>
        <taxon>Pseudomonadati</taxon>
        <taxon>Pseudomonadota</taxon>
        <taxon>Betaproteobacteria</taxon>
        <taxon>Burkholderiales</taxon>
        <taxon>Oxalobacteraceae</taxon>
        <taxon>Undibacterium</taxon>
    </lineage>
</organism>
<dbReference type="Proteomes" id="UP000650424">
    <property type="component" value="Unassembled WGS sequence"/>
</dbReference>
<sequence length="797" mass="88505">MNILCIGGGPAGLYFSLLMKKNNPAHQITIVERNRAYDTFGWGVVFSDQTLGNLVNADEQTARSILQSFNHWDDIDTHFKGQVVTSGGHGFCGIGRKRLLNILQERCEELDVKLVFETDVTDDQALALEYDADLVIACDGLNSRVRTRYEQSYQPDIDTRKCRFVWLGTKKLFSAFTFAFEETEHGWFQAHAYQYDGDTATFIVETPEETWIKAGIDKMSQEGAIAFCEKLFAKYLDGNVLMSNATHLRGSANWIKFPRIICKNWVHWNQLNNKRVPVVLMGDAAHTAHFSIGSGTKLALEDAIELARSFEKHGEQGMDAVLEAYQDLRSIEVLKIQSAARNSMEWFENVQRYTAMEAPQFAYSMLTRSQRLSHENLRVRDAAYVRSFEHWIAEQAYVKAGLPVPKTKTAIPPMLTPYKLRDVVLKNRIVVSPMAQYSAVDGVAGDYHLVHLGSRAMGGAGLVFAEMTCVSADARITPACPGLYAPEHTQAWKRVVDFVHANTDAKIAVQLGHAGAKGSTCVAWEGTDQPLKEGNWPLVSASEQQYLPGISQVARAVTAADMQRIKDDFVQSTRAAAEAGFDWLELHCAHGYLLSSFISPLTNQREDEYGGSLENRCRYPLEVFAAIRAVWPVDKPISVRISAHDWVEGGIAPDDAVAIARLFKTAGADMIDCSSGQVSKQEKPVYGRMFQTPFADRIRNEVQIPTIAVGAIFEADHANSIIAAGRADLCAIARPHLADPAWTLHEAAKLGFNDMPWPRQYVAGKMQLERNLERDRQVAAASAGLTPQQVAAKLLEG</sequence>
<dbReference type="PRINTS" id="PR00420">
    <property type="entry name" value="RNGMNOXGNASE"/>
</dbReference>
<comment type="caution">
    <text evidence="3">The sequence shown here is derived from an EMBL/GenBank/DDBJ whole genome shotgun (WGS) entry which is preliminary data.</text>
</comment>
<dbReference type="PANTHER" id="PTHR43303">
    <property type="entry name" value="NADPH DEHYDROGENASE C23G7.10C-RELATED"/>
    <property type="match status" value="1"/>
</dbReference>
<dbReference type="InterPro" id="IPR044152">
    <property type="entry name" value="YqjM-like"/>
</dbReference>
<protein>
    <submittedName>
        <fullName evidence="3">Bifunctional salicylyl-CoA 5-hydroxylase/oxidoreductase</fullName>
    </submittedName>
</protein>
<dbReference type="NCBIfam" id="NF006101">
    <property type="entry name" value="PRK08255.1"/>
    <property type="match status" value="1"/>
</dbReference>
<dbReference type="EMBL" id="JACOGF010000003">
    <property type="protein sequence ID" value="MBC3917427.1"/>
    <property type="molecule type" value="Genomic_DNA"/>
</dbReference>
<dbReference type="InterPro" id="IPR002938">
    <property type="entry name" value="FAD-bd"/>
</dbReference>
<dbReference type="Gene3D" id="3.30.9.20">
    <property type="match status" value="1"/>
</dbReference>
<name>A0ABR6ZNI5_9BURK</name>
<keyword evidence="4" id="KW-1185">Reference proteome</keyword>
<dbReference type="InterPro" id="IPR001155">
    <property type="entry name" value="OxRdtase_FMN_N"/>
</dbReference>
<proteinExistence type="predicted"/>
<evidence type="ECO:0000259" key="2">
    <source>
        <dbReference type="Pfam" id="PF01494"/>
    </source>
</evidence>
<dbReference type="Gene3D" id="3.20.20.70">
    <property type="entry name" value="Aldolase class I"/>
    <property type="match status" value="1"/>
</dbReference>
<feature type="domain" description="FAD-binding" evidence="2">
    <location>
        <begin position="3"/>
        <end position="330"/>
    </location>
</feature>